<organism evidence="2 3">
    <name type="scientific">Orchesella dallaii</name>
    <dbReference type="NCBI Taxonomy" id="48710"/>
    <lineage>
        <taxon>Eukaryota</taxon>
        <taxon>Metazoa</taxon>
        <taxon>Ecdysozoa</taxon>
        <taxon>Arthropoda</taxon>
        <taxon>Hexapoda</taxon>
        <taxon>Collembola</taxon>
        <taxon>Entomobryomorpha</taxon>
        <taxon>Entomobryoidea</taxon>
        <taxon>Orchesellidae</taxon>
        <taxon>Orchesellinae</taxon>
        <taxon>Orchesella</taxon>
    </lineage>
</organism>
<feature type="transmembrane region" description="Helical" evidence="1">
    <location>
        <begin position="40"/>
        <end position="65"/>
    </location>
</feature>
<evidence type="ECO:0008006" key="4">
    <source>
        <dbReference type="Google" id="ProtNLM"/>
    </source>
</evidence>
<keyword evidence="1" id="KW-1133">Transmembrane helix</keyword>
<comment type="caution">
    <text evidence="2">The sequence shown here is derived from an EMBL/GenBank/DDBJ whole genome shotgun (WGS) entry which is preliminary data.</text>
</comment>
<keyword evidence="1" id="KW-0812">Transmembrane</keyword>
<feature type="transmembrane region" description="Helical" evidence="1">
    <location>
        <begin position="294"/>
        <end position="319"/>
    </location>
</feature>
<sequence>MLPDYLDRLTEFRLLLMPIIGHGVFRWDKETRQLAKASNYLYFTWVGGLWASLMYCGLHAVTLYYKTKGWDRIEDVVEAVDDPQAFATMVLQWAEMIGATLLVVFIFLILDRREEIMFVMNQLLIYDRNLMDALKSKGLELSEEQKLELRRSKILLLSSSIGTVIAPMFVVFIVFHHLEPTHLLIEDILEVHMSLEDIFVRPGFYVMMLPPCFAGLYGGGNATYIVTQVVLWYYLVTKGALMDITPTEEQPAVVAGSRKKGLKLELEKYGYVQDDEIIRSYRTLQLFNCLMNEIFSSLAMAFHHVAILVCVCAMAYFAIKMNDAVGLSGYMILGGAMAMLLTVEYTECDKFGNLLDISGAFMVNGSRVAPRGSLFRKFIRSCPLFYVRAAHPFFTMDRMTFAGFWNEVVDKTITLLLW</sequence>
<dbReference type="EMBL" id="CAXLJM020000053">
    <property type="protein sequence ID" value="CAL8116240.1"/>
    <property type="molecule type" value="Genomic_DNA"/>
</dbReference>
<feature type="transmembrane region" description="Helical" evidence="1">
    <location>
        <begin position="85"/>
        <end position="110"/>
    </location>
</feature>
<feature type="transmembrane region" description="Helical" evidence="1">
    <location>
        <begin position="154"/>
        <end position="175"/>
    </location>
</feature>
<keyword evidence="3" id="KW-1185">Reference proteome</keyword>
<protein>
    <recommendedName>
        <fullName evidence="4">Odorant receptor</fullName>
    </recommendedName>
</protein>
<feature type="transmembrane region" description="Helical" evidence="1">
    <location>
        <begin position="214"/>
        <end position="235"/>
    </location>
</feature>
<keyword evidence="1" id="KW-0472">Membrane</keyword>
<evidence type="ECO:0000313" key="3">
    <source>
        <dbReference type="Proteomes" id="UP001642540"/>
    </source>
</evidence>
<dbReference type="Proteomes" id="UP001642540">
    <property type="component" value="Unassembled WGS sequence"/>
</dbReference>
<feature type="transmembrane region" description="Helical" evidence="1">
    <location>
        <begin position="325"/>
        <end position="343"/>
    </location>
</feature>
<evidence type="ECO:0000313" key="2">
    <source>
        <dbReference type="EMBL" id="CAL8116240.1"/>
    </source>
</evidence>
<accession>A0ABP1R713</accession>
<proteinExistence type="predicted"/>
<evidence type="ECO:0000256" key="1">
    <source>
        <dbReference type="SAM" id="Phobius"/>
    </source>
</evidence>
<gene>
    <name evidence="2" type="ORF">ODALV1_LOCUS17205</name>
</gene>
<name>A0ABP1R713_9HEXA</name>
<reference evidence="2 3" key="1">
    <citation type="submission" date="2024-08" db="EMBL/GenBank/DDBJ databases">
        <authorList>
            <person name="Cucini C."/>
            <person name="Frati F."/>
        </authorList>
    </citation>
    <scope>NUCLEOTIDE SEQUENCE [LARGE SCALE GENOMIC DNA]</scope>
</reference>